<gene>
    <name evidence="7" type="ORF">JKJ07_39975</name>
</gene>
<keyword evidence="4" id="KW-0460">Magnesium</keyword>
<sequence>MTLGDFWTRLPTKLVGAGALLTDEDDRLLVVEPTYKQEWEIPGGVVEAGESPRTGVQRELLEELGLALTVTDLLVIDWAPPPPGQPGRPDGLMLVFDAGVLPADQAARITLPADELRSHRWCTDAEAAGLLAPRLARRMVAARQARAAGTPLYSEEGR</sequence>
<accession>A0ABS1W178</accession>
<name>A0ABS1W178_9ACTN</name>
<dbReference type="InterPro" id="IPR015797">
    <property type="entry name" value="NUDIX_hydrolase-like_dom_sf"/>
</dbReference>
<dbReference type="CDD" id="cd18876">
    <property type="entry name" value="NUDIX_Hydrolase"/>
    <property type="match status" value="1"/>
</dbReference>
<dbReference type="PRINTS" id="PR00502">
    <property type="entry name" value="NUDIXFAMILY"/>
</dbReference>
<dbReference type="Proteomes" id="UP000598996">
    <property type="component" value="Unassembled WGS sequence"/>
</dbReference>
<evidence type="ECO:0000259" key="6">
    <source>
        <dbReference type="PROSITE" id="PS51462"/>
    </source>
</evidence>
<dbReference type="RefSeq" id="WP_202997212.1">
    <property type="nucleotide sequence ID" value="NZ_JAENHO010000014.1"/>
</dbReference>
<keyword evidence="8" id="KW-1185">Reference proteome</keyword>
<evidence type="ECO:0000313" key="8">
    <source>
        <dbReference type="Proteomes" id="UP000598996"/>
    </source>
</evidence>
<dbReference type="EMBL" id="JAENHO010000014">
    <property type="protein sequence ID" value="MBL7260490.1"/>
    <property type="molecule type" value="Genomic_DNA"/>
</dbReference>
<evidence type="ECO:0000256" key="3">
    <source>
        <dbReference type="ARBA" id="ARBA00022801"/>
    </source>
</evidence>
<dbReference type="SUPFAM" id="SSF55811">
    <property type="entry name" value="Nudix"/>
    <property type="match status" value="1"/>
</dbReference>
<dbReference type="InterPro" id="IPR020084">
    <property type="entry name" value="NUDIX_hydrolase_CS"/>
</dbReference>
<dbReference type="PANTHER" id="PTHR43046">
    <property type="entry name" value="GDP-MANNOSE MANNOSYL HYDROLASE"/>
    <property type="match status" value="1"/>
</dbReference>
<dbReference type="Pfam" id="PF00293">
    <property type="entry name" value="NUDIX"/>
    <property type="match status" value="1"/>
</dbReference>
<evidence type="ECO:0000256" key="5">
    <source>
        <dbReference type="RuleBase" id="RU003476"/>
    </source>
</evidence>
<evidence type="ECO:0000313" key="7">
    <source>
        <dbReference type="EMBL" id="MBL7260490.1"/>
    </source>
</evidence>
<proteinExistence type="inferred from homology"/>
<evidence type="ECO:0000256" key="1">
    <source>
        <dbReference type="ARBA" id="ARBA00001946"/>
    </source>
</evidence>
<protein>
    <submittedName>
        <fullName evidence="7">NUDIX hydrolase</fullName>
    </submittedName>
</protein>
<dbReference type="InterPro" id="IPR020476">
    <property type="entry name" value="Nudix_hydrolase"/>
</dbReference>
<comment type="similarity">
    <text evidence="2 5">Belongs to the Nudix hydrolase family.</text>
</comment>
<dbReference type="PROSITE" id="PS00893">
    <property type="entry name" value="NUDIX_BOX"/>
    <property type="match status" value="1"/>
</dbReference>
<evidence type="ECO:0000256" key="2">
    <source>
        <dbReference type="ARBA" id="ARBA00005582"/>
    </source>
</evidence>
<comment type="cofactor">
    <cofactor evidence="1">
        <name>Mg(2+)</name>
        <dbReference type="ChEBI" id="CHEBI:18420"/>
    </cofactor>
</comment>
<feature type="domain" description="Nudix hydrolase" evidence="6">
    <location>
        <begin position="12"/>
        <end position="144"/>
    </location>
</feature>
<organism evidence="7 8">
    <name type="scientific">Paractinoplanes lichenicola</name>
    <dbReference type="NCBI Taxonomy" id="2802976"/>
    <lineage>
        <taxon>Bacteria</taxon>
        <taxon>Bacillati</taxon>
        <taxon>Actinomycetota</taxon>
        <taxon>Actinomycetes</taxon>
        <taxon>Micromonosporales</taxon>
        <taxon>Micromonosporaceae</taxon>
        <taxon>Paractinoplanes</taxon>
    </lineage>
</organism>
<dbReference type="Gene3D" id="3.90.79.10">
    <property type="entry name" value="Nucleoside Triphosphate Pyrophosphohydrolase"/>
    <property type="match status" value="1"/>
</dbReference>
<comment type="caution">
    <text evidence="7">The sequence shown here is derived from an EMBL/GenBank/DDBJ whole genome shotgun (WGS) entry which is preliminary data.</text>
</comment>
<dbReference type="GO" id="GO:0016787">
    <property type="term" value="F:hydrolase activity"/>
    <property type="evidence" value="ECO:0007669"/>
    <property type="project" value="UniProtKB-KW"/>
</dbReference>
<keyword evidence="3 5" id="KW-0378">Hydrolase</keyword>
<reference evidence="7 8" key="1">
    <citation type="submission" date="2021-01" db="EMBL/GenBank/DDBJ databases">
        <title>Actinoplanes sp. nov. LDG1-01 isolated from lichen.</title>
        <authorList>
            <person name="Saeng-In P."/>
            <person name="Phongsopitanun W."/>
            <person name="Kanchanasin P."/>
            <person name="Yuki M."/>
            <person name="Kudo T."/>
            <person name="Ohkuma M."/>
            <person name="Tanasupawat S."/>
        </authorList>
    </citation>
    <scope>NUCLEOTIDE SEQUENCE [LARGE SCALE GENOMIC DNA]</scope>
    <source>
        <strain evidence="7 8">LDG1-01</strain>
    </source>
</reference>
<evidence type="ECO:0000256" key="4">
    <source>
        <dbReference type="ARBA" id="ARBA00022842"/>
    </source>
</evidence>
<dbReference type="PANTHER" id="PTHR43046:SF12">
    <property type="entry name" value="GDP-MANNOSE MANNOSYL HYDROLASE"/>
    <property type="match status" value="1"/>
</dbReference>
<dbReference type="PROSITE" id="PS51462">
    <property type="entry name" value="NUDIX"/>
    <property type="match status" value="1"/>
</dbReference>
<dbReference type="InterPro" id="IPR000086">
    <property type="entry name" value="NUDIX_hydrolase_dom"/>
</dbReference>